<accession>A0A914VHK0</accession>
<sequence length="106" mass="12153">MPHCYMLHYIISNDMRNVMDMSVLSSYIVVSSDMQNATIVSLLSSFNTGSDQRLICVTFNFIYRPQSHSTNGDFKYRQGQRWTTSGTMAGRNFEKSRRVVDTSHAL</sequence>
<dbReference type="Proteomes" id="UP000887566">
    <property type="component" value="Unplaced"/>
</dbReference>
<dbReference type="AlphaFoldDB" id="A0A914VHK0"/>
<organism evidence="1 2">
    <name type="scientific">Plectus sambesii</name>
    <dbReference type="NCBI Taxonomy" id="2011161"/>
    <lineage>
        <taxon>Eukaryota</taxon>
        <taxon>Metazoa</taxon>
        <taxon>Ecdysozoa</taxon>
        <taxon>Nematoda</taxon>
        <taxon>Chromadorea</taxon>
        <taxon>Plectida</taxon>
        <taxon>Plectina</taxon>
        <taxon>Plectoidea</taxon>
        <taxon>Plectidae</taxon>
        <taxon>Plectus</taxon>
    </lineage>
</organism>
<name>A0A914VHK0_9BILA</name>
<keyword evidence="1" id="KW-1185">Reference proteome</keyword>
<protein>
    <submittedName>
        <fullName evidence="2">Uncharacterized protein</fullName>
    </submittedName>
</protein>
<reference evidence="2" key="1">
    <citation type="submission" date="2022-11" db="UniProtKB">
        <authorList>
            <consortium name="WormBaseParasite"/>
        </authorList>
    </citation>
    <scope>IDENTIFICATION</scope>
</reference>
<proteinExistence type="predicted"/>
<evidence type="ECO:0000313" key="1">
    <source>
        <dbReference type="Proteomes" id="UP000887566"/>
    </source>
</evidence>
<evidence type="ECO:0000313" key="2">
    <source>
        <dbReference type="WBParaSite" id="PSAMB.scaffold1904size26819.g15420.t1"/>
    </source>
</evidence>
<dbReference type="WBParaSite" id="PSAMB.scaffold1904size26819.g15420.t1">
    <property type="protein sequence ID" value="PSAMB.scaffold1904size26819.g15420.t1"/>
    <property type="gene ID" value="PSAMB.scaffold1904size26819.g15420"/>
</dbReference>